<gene>
    <name evidence="2" type="ORF">CBW21_22110</name>
</gene>
<keyword evidence="1" id="KW-0472">Membrane</keyword>
<evidence type="ECO:0000313" key="3">
    <source>
        <dbReference type="Proteomes" id="UP000196342"/>
    </source>
</evidence>
<feature type="transmembrane region" description="Helical" evidence="1">
    <location>
        <begin position="17"/>
        <end position="44"/>
    </location>
</feature>
<sequence>MGVDVNEQLKKTPGSRLIIFGASLVLLGSICMGVMLMVFLYWIFWGVSSDPSKKVDSSQANVVASAPVASSTPPIVTASAASEEKMVSGREAGKALSKYMQDLSSSLAAQQFIQQSLLSKVQQAYEFRDLDKYVAAAEDLKASALKGQEDVQRTQFPGDLADEDIEYVNAIGEAAGAVMAVRVDMAVDVAAEAHTGMGMLNRQEIEKLKRDKREADKALTQAVRKAYQHFGYSRKEVDWETYTLKE</sequence>
<protein>
    <submittedName>
        <fullName evidence="2">Uncharacterized protein</fullName>
    </submittedName>
</protein>
<dbReference type="AlphaFoldDB" id="A0A202B2X6"/>
<comment type="caution">
    <text evidence="2">The sequence shown here is derived from an EMBL/GenBank/DDBJ whole genome shotgun (WGS) entry which is preliminary data.</text>
</comment>
<keyword evidence="1" id="KW-1133">Transmembrane helix</keyword>
<reference evidence="2 3" key="1">
    <citation type="submission" date="2017-05" db="EMBL/GenBank/DDBJ databases">
        <title>Chromobacterium violaceum GHPS1 isolated from Hydrocarbon polluted soil in French Guiana display an awesome secondary metabolite arsenal and a battery of drug and heavy-metal-resistance and detoxification of xenobiotics proteins.</title>
        <authorList>
            <person name="Belbahri L."/>
        </authorList>
    </citation>
    <scope>NUCLEOTIDE SEQUENCE [LARGE SCALE GENOMIC DNA]</scope>
    <source>
        <strain evidence="2 3">GHPS1</strain>
    </source>
</reference>
<proteinExistence type="predicted"/>
<name>A0A202B2X6_CHRVL</name>
<evidence type="ECO:0000313" key="2">
    <source>
        <dbReference type="EMBL" id="OVE45690.1"/>
    </source>
</evidence>
<keyword evidence="3" id="KW-1185">Reference proteome</keyword>
<dbReference type="Proteomes" id="UP000196342">
    <property type="component" value="Unassembled WGS sequence"/>
</dbReference>
<accession>A0A202B2X6</accession>
<organism evidence="2 3">
    <name type="scientific">Chromobacterium violaceum</name>
    <dbReference type="NCBI Taxonomy" id="536"/>
    <lineage>
        <taxon>Bacteria</taxon>
        <taxon>Pseudomonadati</taxon>
        <taxon>Pseudomonadota</taxon>
        <taxon>Betaproteobacteria</taxon>
        <taxon>Neisseriales</taxon>
        <taxon>Chromobacteriaceae</taxon>
        <taxon>Chromobacterium</taxon>
    </lineage>
</organism>
<keyword evidence="1" id="KW-0812">Transmembrane</keyword>
<dbReference type="EMBL" id="NHOO01000030">
    <property type="protein sequence ID" value="OVE45690.1"/>
    <property type="molecule type" value="Genomic_DNA"/>
</dbReference>
<evidence type="ECO:0000256" key="1">
    <source>
        <dbReference type="SAM" id="Phobius"/>
    </source>
</evidence>